<evidence type="ECO:0000256" key="1">
    <source>
        <dbReference type="SAM" id="Phobius"/>
    </source>
</evidence>
<sequence>MIVLGTIYHGNYRFIRVLGLALTGISIELYFKMKKDTITKNGISRNDIDMKDERTILVNAKAGETLEYVMCFATFIAFVVAHLLNVSRVGTDIILSLTILRLILNSIVKKYYESHV</sequence>
<name>A0A5N7IUM0_9CLOT</name>
<reference evidence="2 3" key="1">
    <citation type="journal article" date="2019" name="Lett. Appl. Microbiol.">
        <title>A case of 'blown pack' spoilage of vacuum-packaged pork likely associated with Clostridium estertheticum in Canada.</title>
        <authorList>
            <person name="Zhang P."/>
            <person name="Ward P."/>
            <person name="McMullen L.M."/>
            <person name="Yang X."/>
        </authorList>
    </citation>
    <scope>NUCLEOTIDE SEQUENCE [LARGE SCALE GENOMIC DNA]</scope>
    <source>
        <strain evidence="2 3">MA19</strain>
    </source>
</reference>
<accession>A0A5N7IUM0</accession>
<keyword evidence="1" id="KW-0472">Membrane</keyword>
<dbReference type="AlphaFoldDB" id="A0A5N7IUM0"/>
<organism evidence="2 3">
    <name type="scientific">Clostridium estertheticum</name>
    <dbReference type="NCBI Taxonomy" id="238834"/>
    <lineage>
        <taxon>Bacteria</taxon>
        <taxon>Bacillati</taxon>
        <taxon>Bacillota</taxon>
        <taxon>Clostridia</taxon>
        <taxon>Eubacteriales</taxon>
        <taxon>Clostridiaceae</taxon>
        <taxon>Clostridium</taxon>
    </lineage>
</organism>
<comment type="caution">
    <text evidence="2">The sequence shown here is derived from an EMBL/GenBank/DDBJ whole genome shotgun (WGS) entry which is preliminary data.</text>
</comment>
<protein>
    <submittedName>
        <fullName evidence="2">Uncharacterized protein</fullName>
    </submittedName>
</protein>
<feature type="transmembrane region" description="Helical" evidence="1">
    <location>
        <begin position="66"/>
        <end position="84"/>
    </location>
</feature>
<dbReference type="RefSeq" id="WP_152753943.1">
    <property type="nucleotide sequence ID" value="NZ_SPSE01000054.1"/>
</dbReference>
<gene>
    <name evidence="2" type="ORF">E4V82_22250</name>
</gene>
<proteinExistence type="predicted"/>
<dbReference type="EMBL" id="SPSF01000056">
    <property type="protein sequence ID" value="MPQ64793.1"/>
    <property type="molecule type" value="Genomic_DNA"/>
</dbReference>
<keyword evidence="1" id="KW-1133">Transmembrane helix</keyword>
<evidence type="ECO:0000313" key="2">
    <source>
        <dbReference type="EMBL" id="MPQ64793.1"/>
    </source>
</evidence>
<evidence type="ECO:0000313" key="3">
    <source>
        <dbReference type="Proteomes" id="UP000342249"/>
    </source>
</evidence>
<dbReference type="Proteomes" id="UP000342249">
    <property type="component" value="Unassembled WGS sequence"/>
</dbReference>
<keyword evidence="1" id="KW-0812">Transmembrane</keyword>
<feature type="transmembrane region" description="Helical" evidence="1">
    <location>
        <begin position="12"/>
        <end position="31"/>
    </location>
</feature>